<feature type="transmembrane region" description="Helical" evidence="6">
    <location>
        <begin position="146"/>
        <end position="170"/>
    </location>
</feature>
<dbReference type="Pfam" id="PF09335">
    <property type="entry name" value="VTT_dom"/>
    <property type="match status" value="1"/>
</dbReference>
<comment type="similarity">
    <text evidence="6">Belongs to the TVP38/TMEM64 family.</text>
</comment>
<evidence type="ECO:0000256" key="4">
    <source>
        <dbReference type="ARBA" id="ARBA00022989"/>
    </source>
</evidence>
<evidence type="ECO:0000256" key="1">
    <source>
        <dbReference type="ARBA" id="ARBA00004651"/>
    </source>
</evidence>
<proteinExistence type="inferred from homology"/>
<keyword evidence="9" id="KW-1185">Reference proteome</keyword>
<feature type="domain" description="VTT" evidence="7">
    <location>
        <begin position="137"/>
        <end position="251"/>
    </location>
</feature>
<keyword evidence="2 6" id="KW-1003">Cell membrane</keyword>
<evidence type="ECO:0000313" key="8">
    <source>
        <dbReference type="EMBL" id="SMH36323.1"/>
    </source>
</evidence>
<gene>
    <name evidence="8" type="ORF">SAMN02982922_1730</name>
</gene>
<dbReference type="PANTHER" id="PTHR12677">
    <property type="entry name" value="GOLGI APPARATUS MEMBRANE PROTEIN TVP38-RELATED"/>
    <property type="match status" value="1"/>
</dbReference>
<evidence type="ECO:0000256" key="3">
    <source>
        <dbReference type="ARBA" id="ARBA00022692"/>
    </source>
</evidence>
<evidence type="ECO:0000256" key="5">
    <source>
        <dbReference type="ARBA" id="ARBA00023136"/>
    </source>
</evidence>
<evidence type="ECO:0000313" key="9">
    <source>
        <dbReference type="Proteomes" id="UP000193083"/>
    </source>
</evidence>
<evidence type="ECO:0000259" key="7">
    <source>
        <dbReference type="Pfam" id="PF09335"/>
    </source>
</evidence>
<feature type="transmembrane region" description="Helical" evidence="6">
    <location>
        <begin position="114"/>
        <end position="134"/>
    </location>
</feature>
<reference evidence="8 9" key="1">
    <citation type="submission" date="2017-04" db="EMBL/GenBank/DDBJ databases">
        <authorList>
            <person name="Afonso C.L."/>
            <person name="Miller P.J."/>
            <person name="Scott M.A."/>
            <person name="Spackman E."/>
            <person name="Goraichik I."/>
            <person name="Dimitrov K.M."/>
            <person name="Suarez D.L."/>
            <person name="Swayne D.E."/>
        </authorList>
    </citation>
    <scope>NUCLEOTIDE SEQUENCE [LARGE SCALE GENOMIC DNA]</scope>
    <source>
        <strain evidence="8 9">B5P</strain>
    </source>
</reference>
<feature type="transmembrane region" description="Helical" evidence="6">
    <location>
        <begin position="277"/>
        <end position="294"/>
    </location>
</feature>
<keyword evidence="3 6" id="KW-0812">Transmembrane</keyword>
<keyword evidence="5 6" id="KW-0472">Membrane</keyword>
<dbReference type="InterPro" id="IPR015414">
    <property type="entry name" value="TMEM64"/>
</dbReference>
<evidence type="ECO:0000256" key="6">
    <source>
        <dbReference type="RuleBase" id="RU366058"/>
    </source>
</evidence>
<feature type="transmembrane region" description="Helical" evidence="6">
    <location>
        <begin position="231"/>
        <end position="249"/>
    </location>
</feature>
<keyword evidence="4 6" id="KW-1133">Transmembrane helix</keyword>
<dbReference type="InterPro" id="IPR032816">
    <property type="entry name" value="VTT_dom"/>
</dbReference>
<dbReference type="GO" id="GO:0005886">
    <property type="term" value="C:plasma membrane"/>
    <property type="evidence" value="ECO:0007669"/>
    <property type="project" value="UniProtKB-SubCell"/>
</dbReference>
<feature type="transmembrane region" description="Helical" evidence="6">
    <location>
        <begin position="73"/>
        <end position="94"/>
    </location>
</feature>
<feature type="transmembrane region" description="Helical" evidence="6">
    <location>
        <begin position="199"/>
        <end position="224"/>
    </location>
</feature>
<evidence type="ECO:0000256" key="2">
    <source>
        <dbReference type="ARBA" id="ARBA00022475"/>
    </source>
</evidence>
<dbReference type="PANTHER" id="PTHR12677:SF59">
    <property type="entry name" value="GOLGI APPARATUS MEMBRANE PROTEIN TVP38-RELATED"/>
    <property type="match status" value="1"/>
</dbReference>
<accession>A0A1X7NHA0</accession>
<dbReference type="EMBL" id="FXBL01000004">
    <property type="protein sequence ID" value="SMH36323.1"/>
    <property type="molecule type" value="Genomic_DNA"/>
</dbReference>
<organism evidence="8 9">
    <name type="scientific">Mesorhizobium australicum</name>
    <dbReference type="NCBI Taxonomy" id="536018"/>
    <lineage>
        <taxon>Bacteria</taxon>
        <taxon>Pseudomonadati</taxon>
        <taxon>Pseudomonadota</taxon>
        <taxon>Alphaproteobacteria</taxon>
        <taxon>Hyphomicrobiales</taxon>
        <taxon>Phyllobacteriaceae</taxon>
        <taxon>Mesorhizobium</taxon>
    </lineage>
</organism>
<sequence>MLAGGGRVRHLLCMTHPIRPAPPPAAAGSPTLRPKGASNRAWTRYGSEGNPAGAEIAMDAQDGERRSGRVGRYVPIVLVIAGLAFGYAMGWQRYLSLTYLAESRDVLKAYVAQHYALSLVFFAAVYVLAVAFSFPAATVLTIFGGFLFGWLVGGTVVAFAATAGATLLFIAARSAFGDILCQRVSGKAAKLARGFEENAFSYLLALRLAPIFPFFFVNIAPALFDVRLRTYVAATFLGILPGTFAYSYLGEGVDSVLVAAQEAGREPSVHDLVTPKIVLAFALLALVALIPAVVRKLRRAGPG</sequence>
<comment type="subcellular location">
    <subcellularLocation>
        <location evidence="1 6">Cell membrane</location>
        <topology evidence="1 6">Multi-pass membrane protein</topology>
    </subcellularLocation>
</comment>
<dbReference type="Proteomes" id="UP000193083">
    <property type="component" value="Unassembled WGS sequence"/>
</dbReference>
<dbReference type="AlphaFoldDB" id="A0A1X7NHA0"/>
<protein>
    <recommendedName>
        <fullName evidence="6">TVP38/TMEM64 family membrane protein</fullName>
    </recommendedName>
</protein>
<name>A0A1X7NHA0_9HYPH</name>